<dbReference type="Proteomes" id="UP000019678">
    <property type="component" value="Unassembled WGS sequence"/>
</dbReference>
<comment type="caution">
    <text evidence="2">The sequence shown here is derived from an EMBL/GenBank/DDBJ whole genome shotgun (WGS) entry which is preliminary data.</text>
</comment>
<organism evidence="2 3">
    <name type="scientific">Chondromyces apiculatus DSM 436</name>
    <dbReference type="NCBI Taxonomy" id="1192034"/>
    <lineage>
        <taxon>Bacteria</taxon>
        <taxon>Pseudomonadati</taxon>
        <taxon>Myxococcota</taxon>
        <taxon>Polyangia</taxon>
        <taxon>Polyangiales</taxon>
        <taxon>Polyangiaceae</taxon>
        <taxon>Chondromyces</taxon>
    </lineage>
</organism>
<keyword evidence="1" id="KW-0732">Signal</keyword>
<dbReference type="EMBL" id="ASRX01000031">
    <property type="protein sequence ID" value="EYF04637.1"/>
    <property type="molecule type" value="Genomic_DNA"/>
</dbReference>
<keyword evidence="3" id="KW-1185">Reference proteome</keyword>
<feature type="signal peptide" evidence="1">
    <location>
        <begin position="1"/>
        <end position="27"/>
    </location>
</feature>
<gene>
    <name evidence="2" type="ORF">CAP_4313</name>
</gene>
<proteinExistence type="predicted"/>
<accession>A0A017T6L2</accession>
<evidence type="ECO:0000313" key="3">
    <source>
        <dbReference type="Proteomes" id="UP000019678"/>
    </source>
</evidence>
<evidence type="ECO:0000313" key="2">
    <source>
        <dbReference type="EMBL" id="EYF04637.1"/>
    </source>
</evidence>
<name>A0A017T6L2_9BACT</name>
<feature type="chain" id="PRO_5001500250" description="FlgO domain-containing protein" evidence="1">
    <location>
        <begin position="28"/>
        <end position="170"/>
    </location>
</feature>
<sequence length="170" mass="17731">MRSARAFTPAAALLVVSALALPAPSVAAPRAAALGPVAAGASSPQVTLAEVNTMVDPAATHLPDLTDLLRQSAETELRAIDWGKERLRRGYKVSAAVTRLESVREGRTLRASCAVSAAVRDERGALLVIVEGRVRAEEEGSALASVERGALEGAVHGAMHRLPEAIRNAQ</sequence>
<evidence type="ECO:0008006" key="4">
    <source>
        <dbReference type="Google" id="ProtNLM"/>
    </source>
</evidence>
<reference evidence="2 3" key="1">
    <citation type="submission" date="2013-05" db="EMBL/GenBank/DDBJ databases">
        <title>Genome assembly of Chondromyces apiculatus DSM 436.</title>
        <authorList>
            <person name="Sharma G."/>
            <person name="Khatri I."/>
            <person name="Kaur C."/>
            <person name="Mayilraj S."/>
            <person name="Subramanian S."/>
        </authorList>
    </citation>
    <scope>NUCLEOTIDE SEQUENCE [LARGE SCALE GENOMIC DNA]</scope>
    <source>
        <strain evidence="2 3">DSM 436</strain>
    </source>
</reference>
<dbReference type="STRING" id="1192034.CAP_4313"/>
<evidence type="ECO:0000256" key="1">
    <source>
        <dbReference type="SAM" id="SignalP"/>
    </source>
</evidence>
<dbReference type="AlphaFoldDB" id="A0A017T6L2"/>
<protein>
    <recommendedName>
        <fullName evidence="4">FlgO domain-containing protein</fullName>
    </recommendedName>
</protein>